<organism evidence="7 8">
    <name type="scientific">Phrynosoma platyrhinos</name>
    <name type="common">Desert horned lizard</name>
    <dbReference type="NCBI Taxonomy" id="52577"/>
    <lineage>
        <taxon>Eukaryota</taxon>
        <taxon>Metazoa</taxon>
        <taxon>Chordata</taxon>
        <taxon>Craniata</taxon>
        <taxon>Vertebrata</taxon>
        <taxon>Euteleostomi</taxon>
        <taxon>Lepidosauria</taxon>
        <taxon>Squamata</taxon>
        <taxon>Bifurcata</taxon>
        <taxon>Unidentata</taxon>
        <taxon>Episquamata</taxon>
        <taxon>Toxicofera</taxon>
        <taxon>Iguania</taxon>
        <taxon>Phrynosomatidae</taxon>
        <taxon>Phrynosomatinae</taxon>
        <taxon>Phrynosoma</taxon>
    </lineage>
</organism>
<evidence type="ECO:0000313" key="8">
    <source>
        <dbReference type="Proteomes" id="UP000826234"/>
    </source>
</evidence>
<dbReference type="InterPro" id="IPR036860">
    <property type="entry name" value="SH2_dom_sf"/>
</dbReference>
<keyword evidence="1 3" id="KW-0728">SH3 domain</keyword>
<protein>
    <recommendedName>
        <fullName evidence="9">Src-like-adapter 2</fullName>
    </recommendedName>
</protein>
<dbReference type="InterPro" id="IPR000980">
    <property type="entry name" value="SH2"/>
</dbReference>
<evidence type="ECO:0008006" key="9">
    <source>
        <dbReference type="Google" id="ProtNLM"/>
    </source>
</evidence>
<evidence type="ECO:0000313" key="7">
    <source>
        <dbReference type="EMBL" id="KAH0619030.1"/>
    </source>
</evidence>
<evidence type="ECO:0000259" key="6">
    <source>
        <dbReference type="PROSITE" id="PS50002"/>
    </source>
</evidence>
<gene>
    <name evidence="7" type="ORF">JD844_018633</name>
</gene>
<keyword evidence="2" id="KW-0727">SH2 domain</keyword>
<feature type="domain" description="SH2" evidence="5">
    <location>
        <begin position="95"/>
        <end position="133"/>
    </location>
</feature>
<sequence>MGIFPSRRREITAEPSPQNNQSLNPSLAVTPPGANISIAIAVCNFPSGDAEPILRMGEQLKLLSEEGEWWKVKSVVTGKDCCIPSNQVAKISHRWLYEGISRAKAEELLLLPYNHEGSFLVRESQVRKETRDGLCCCLKEPCFIQGSTSDLLHNLSKPVVVSKPALNWQEINSSDLLAEGPLPEDFPISLGLREAVTSYLLMTEDLPLDDTLGMKKSRNT</sequence>
<evidence type="ECO:0000256" key="4">
    <source>
        <dbReference type="SAM" id="MobiDB-lite"/>
    </source>
</evidence>
<feature type="domain" description="SH3" evidence="6">
    <location>
        <begin position="34"/>
        <end position="93"/>
    </location>
</feature>
<accession>A0ABQ7SNW1</accession>
<dbReference type="EMBL" id="JAIPUX010005289">
    <property type="protein sequence ID" value="KAH0619030.1"/>
    <property type="molecule type" value="Genomic_DNA"/>
</dbReference>
<evidence type="ECO:0000256" key="2">
    <source>
        <dbReference type="PROSITE-ProRule" id="PRU00191"/>
    </source>
</evidence>
<dbReference type="PROSITE" id="PS50002">
    <property type="entry name" value="SH3"/>
    <property type="match status" value="1"/>
</dbReference>
<comment type="caution">
    <text evidence="7">The sequence shown here is derived from an EMBL/GenBank/DDBJ whole genome shotgun (WGS) entry which is preliminary data.</text>
</comment>
<dbReference type="InterPro" id="IPR043539">
    <property type="entry name" value="Grb2-like"/>
</dbReference>
<dbReference type="SUPFAM" id="SSF55550">
    <property type="entry name" value="SH2 domain"/>
    <property type="match status" value="1"/>
</dbReference>
<reference evidence="7 8" key="1">
    <citation type="journal article" date="2022" name="Gigascience">
        <title>A chromosome-level genome assembly and annotation of the desert horned lizard, Phrynosoma platyrhinos, provides insight into chromosomal rearrangements among reptiles.</title>
        <authorList>
            <person name="Koochekian N."/>
            <person name="Ascanio A."/>
            <person name="Farleigh K."/>
            <person name="Card D.C."/>
            <person name="Schield D.R."/>
            <person name="Castoe T.A."/>
            <person name="Jezkova T."/>
        </authorList>
    </citation>
    <scope>NUCLEOTIDE SEQUENCE [LARGE SCALE GENOMIC DNA]</scope>
    <source>
        <strain evidence="7">NK-2021</strain>
    </source>
</reference>
<dbReference type="Proteomes" id="UP000826234">
    <property type="component" value="Unassembled WGS sequence"/>
</dbReference>
<proteinExistence type="predicted"/>
<dbReference type="PROSITE" id="PS50001">
    <property type="entry name" value="SH2"/>
    <property type="match status" value="1"/>
</dbReference>
<evidence type="ECO:0000256" key="3">
    <source>
        <dbReference type="PROSITE-ProRule" id="PRU00192"/>
    </source>
</evidence>
<evidence type="ECO:0000259" key="5">
    <source>
        <dbReference type="PROSITE" id="PS50001"/>
    </source>
</evidence>
<dbReference type="Gene3D" id="2.30.30.40">
    <property type="entry name" value="SH3 Domains"/>
    <property type="match status" value="1"/>
</dbReference>
<dbReference type="InterPro" id="IPR001452">
    <property type="entry name" value="SH3_domain"/>
</dbReference>
<dbReference type="Gene3D" id="3.30.505.10">
    <property type="entry name" value="SH2 domain"/>
    <property type="match status" value="1"/>
</dbReference>
<keyword evidence="8" id="KW-1185">Reference proteome</keyword>
<dbReference type="PANTHER" id="PTHR46037">
    <property type="entry name" value="PROTEIN ENHANCER OF SEVENLESS 2B"/>
    <property type="match status" value="1"/>
</dbReference>
<name>A0ABQ7SNW1_PHRPL</name>
<evidence type="ECO:0000256" key="1">
    <source>
        <dbReference type="ARBA" id="ARBA00022443"/>
    </source>
</evidence>
<dbReference type="Pfam" id="PF00017">
    <property type="entry name" value="SH2"/>
    <property type="match status" value="1"/>
</dbReference>
<feature type="compositionally biased region" description="Polar residues" evidence="4">
    <location>
        <begin position="15"/>
        <end position="24"/>
    </location>
</feature>
<feature type="region of interest" description="Disordered" evidence="4">
    <location>
        <begin position="1"/>
        <end position="24"/>
    </location>
</feature>